<evidence type="ECO:0000256" key="3">
    <source>
        <dbReference type="ARBA" id="ARBA00022214"/>
    </source>
</evidence>
<comment type="caution">
    <text evidence="8">The sequence shown here is derived from an EMBL/GenBank/DDBJ whole genome shotgun (WGS) entry which is preliminary data.</text>
</comment>
<evidence type="ECO:0000313" key="8">
    <source>
        <dbReference type="EMBL" id="MFM1525682.1"/>
    </source>
</evidence>
<dbReference type="InterPro" id="IPR001887">
    <property type="entry name" value="Barnase"/>
</dbReference>
<keyword evidence="4 7" id="KW-0964">Secreted</keyword>
<sequence>MKNKKILRSILILLGIVFVFATKTILFSDNKQVNNNITSNIQLDENKSYYSKEDVALYLHTFKRLPKNYLTKNEAKKLGWIASKGNLWDVTDRGVIGGDVFSNREGKLPKNEKYFEADVNYRGGTRGAERLIYTREGKVIYYTGDHYKNFEVIYE</sequence>
<comment type="similarity">
    <text evidence="2 7">Belongs to the ribonuclease N1/T1 family.</text>
</comment>
<dbReference type="Gene3D" id="3.10.450.30">
    <property type="entry name" value="Microbial ribonucleases"/>
    <property type="match status" value="1"/>
</dbReference>
<evidence type="ECO:0000256" key="6">
    <source>
        <dbReference type="ARBA" id="ARBA00022801"/>
    </source>
</evidence>
<evidence type="ECO:0000256" key="5">
    <source>
        <dbReference type="ARBA" id="ARBA00022722"/>
    </source>
</evidence>
<dbReference type="RefSeq" id="WP_408105723.1">
    <property type="nucleotide sequence ID" value="NZ_JBFNFH010000029.1"/>
</dbReference>
<dbReference type="PRINTS" id="PR00117">
    <property type="entry name" value="BARNASE"/>
</dbReference>
<dbReference type="Pfam" id="PF00545">
    <property type="entry name" value="Ribonuclease"/>
    <property type="match status" value="1"/>
</dbReference>
<keyword evidence="7" id="KW-0255">Endonuclease</keyword>
<dbReference type="EC" id="3.1.27.-" evidence="7"/>
<evidence type="ECO:0000313" key="9">
    <source>
        <dbReference type="Proteomes" id="UP001629536"/>
    </source>
</evidence>
<dbReference type="InterPro" id="IPR000026">
    <property type="entry name" value="N1-like"/>
</dbReference>
<protein>
    <recommendedName>
        <fullName evidence="3 7">Ribonuclease</fullName>
        <ecNumber evidence="7">3.1.27.-</ecNumber>
    </recommendedName>
</protein>
<dbReference type="InterPro" id="IPR016191">
    <property type="entry name" value="Ribonuclease/ribotoxin"/>
</dbReference>
<gene>
    <name evidence="8" type="ORF">ABGF40_08440</name>
</gene>
<comment type="subcellular location">
    <subcellularLocation>
        <location evidence="1 7">Secreted</location>
    </subcellularLocation>
</comment>
<dbReference type="PIRSF" id="PIRSF001013">
    <property type="entry name" value="Barnase"/>
    <property type="match status" value="1"/>
</dbReference>
<keyword evidence="6 7" id="KW-0378">Hydrolase</keyword>
<reference evidence="8 9" key="1">
    <citation type="journal article" date="2024" name="Front. Microbiol.">
        <title>Pangenomic and biochemical analyses of Helcococcus ovis reveal widespread tetracycline resistance and a novel bacterial species, Helcococcus bovis.</title>
        <authorList>
            <person name="Cunha F."/>
            <person name="Zhai Y."/>
            <person name="Casaro S."/>
            <person name="Jones K.L."/>
            <person name="Hernandez M."/>
            <person name="Bisinotto R.S."/>
            <person name="Kariyawasam S."/>
            <person name="Brown M.B."/>
            <person name="Phillips A."/>
            <person name="Jeong K.C."/>
            <person name="Galvao K.N."/>
        </authorList>
    </citation>
    <scope>NUCLEOTIDE SEQUENCE [LARGE SCALE GENOMIC DNA]</scope>
    <source>
        <strain evidence="8 9">KG197</strain>
    </source>
</reference>
<keyword evidence="5 7" id="KW-0540">Nuclease</keyword>
<evidence type="ECO:0000256" key="4">
    <source>
        <dbReference type="ARBA" id="ARBA00022525"/>
    </source>
</evidence>
<organism evidence="8 9">
    <name type="scientific">Helcococcus bovis</name>
    <dbReference type="NCBI Taxonomy" id="3153252"/>
    <lineage>
        <taxon>Bacteria</taxon>
        <taxon>Bacillati</taxon>
        <taxon>Bacillota</taxon>
        <taxon>Tissierellia</taxon>
        <taxon>Tissierellales</taxon>
        <taxon>Peptoniphilaceae</taxon>
        <taxon>Helcococcus</taxon>
    </lineage>
</organism>
<evidence type="ECO:0000256" key="2">
    <source>
        <dbReference type="ARBA" id="ARBA00009006"/>
    </source>
</evidence>
<dbReference type="SUPFAM" id="SSF53933">
    <property type="entry name" value="Microbial ribonucleases"/>
    <property type="match status" value="1"/>
</dbReference>
<proteinExistence type="inferred from homology"/>
<name>A0ABW9F8B3_9FIRM</name>
<keyword evidence="9" id="KW-1185">Reference proteome</keyword>
<evidence type="ECO:0000256" key="1">
    <source>
        <dbReference type="ARBA" id="ARBA00004613"/>
    </source>
</evidence>
<dbReference type="Proteomes" id="UP001629536">
    <property type="component" value="Unassembled WGS sequence"/>
</dbReference>
<evidence type="ECO:0000256" key="7">
    <source>
        <dbReference type="PIRNR" id="PIRNR001013"/>
    </source>
</evidence>
<accession>A0ABW9F8B3</accession>
<dbReference type="EMBL" id="JBFNFH010000029">
    <property type="protein sequence ID" value="MFM1525682.1"/>
    <property type="molecule type" value="Genomic_DNA"/>
</dbReference>